<dbReference type="GeneID" id="36572577"/>
<keyword evidence="2" id="KW-1185">Reference proteome</keyword>
<evidence type="ECO:0000313" key="2">
    <source>
        <dbReference type="Proteomes" id="UP000241818"/>
    </source>
</evidence>
<evidence type="ECO:0000313" key="1">
    <source>
        <dbReference type="EMBL" id="PSS23103.1"/>
    </source>
</evidence>
<dbReference type="AlphaFoldDB" id="A0A2T3B8D0"/>
<dbReference type="Proteomes" id="UP000241818">
    <property type="component" value="Unassembled WGS sequence"/>
</dbReference>
<protein>
    <submittedName>
        <fullName evidence="1">Uncharacterized protein</fullName>
    </submittedName>
</protein>
<dbReference type="InParanoid" id="A0A2T3B8D0"/>
<dbReference type="RefSeq" id="XP_024723149.1">
    <property type="nucleotide sequence ID" value="XM_024864496.1"/>
</dbReference>
<reference evidence="1 2" key="1">
    <citation type="journal article" date="2018" name="New Phytol.">
        <title>Comparative genomics and transcriptomics depict ericoid mycorrhizal fungi as versatile saprotrophs and plant mutualists.</title>
        <authorList>
            <person name="Martino E."/>
            <person name="Morin E."/>
            <person name="Grelet G.A."/>
            <person name="Kuo A."/>
            <person name="Kohler A."/>
            <person name="Daghino S."/>
            <person name="Barry K.W."/>
            <person name="Cichocki N."/>
            <person name="Clum A."/>
            <person name="Dockter R.B."/>
            <person name="Hainaut M."/>
            <person name="Kuo R.C."/>
            <person name="LaButti K."/>
            <person name="Lindahl B.D."/>
            <person name="Lindquist E.A."/>
            <person name="Lipzen A."/>
            <person name="Khouja H.R."/>
            <person name="Magnuson J."/>
            <person name="Murat C."/>
            <person name="Ohm R.A."/>
            <person name="Singer S.W."/>
            <person name="Spatafora J.W."/>
            <person name="Wang M."/>
            <person name="Veneault-Fourrey C."/>
            <person name="Henrissat B."/>
            <person name="Grigoriev I.V."/>
            <person name="Martin F.M."/>
            <person name="Perotto S."/>
        </authorList>
    </citation>
    <scope>NUCLEOTIDE SEQUENCE [LARGE SCALE GENOMIC DNA]</scope>
    <source>
        <strain evidence="1 2">ATCC 22711</strain>
    </source>
</reference>
<sequence length="181" mass="19904">MWGFIRCNVVSAFIASRTEYHCACRSAQLLAIMRGTTSFKLSIIIPIRTRHAWLVPCRRNYYYRVGSTVEKTGCGARGVVCTDALTLARRDWVAFEIVGCLGSPGCAREPHRIGCISPRRPKGLHVTVWKNPCSRPLSCLACSSFHICGASSLSVSTCPPPPTLTVNWTILLDADFLKTGD</sequence>
<gene>
    <name evidence="1" type="ORF">M430DRAFT_213208</name>
</gene>
<dbReference type="EMBL" id="KZ679008">
    <property type="protein sequence ID" value="PSS23103.1"/>
    <property type="molecule type" value="Genomic_DNA"/>
</dbReference>
<name>A0A2T3B8D0_AMORE</name>
<organism evidence="1 2">
    <name type="scientific">Amorphotheca resinae ATCC 22711</name>
    <dbReference type="NCBI Taxonomy" id="857342"/>
    <lineage>
        <taxon>Eukaryota</taxon>
        <taxon>Fungi</taxon>
        <taxon>Dikarya</taxon>
        <taxon>Ascomycota</taxon>
        <taxon>Pezizomycotina</taxon>
        <taxon>Leotiomycetes</taxon>
        <taxon>Helotiales</taxon>
        <taxon>Amorphothecaceae</taxon>
        <taxon>Amorphotheca</taxon>
    </lineage>
</organism>
<accession>A0A2T3B8D0</accession>
<proteinExistence type="predicted"/>